<evidence type="ECO:0000256" key="1">
    <source>
        <dbReference type="SAM" id="MobiDB-lite"/>
    </source>
</evidence>
<reference evidence="3" key="2">
    <citation type="submission" date="2024-04" db="EMBL/GenBank/DDBJ databases">
        <authorList>
            <person name="Chen Y."/>
            <person name="Shah S."/>
            <person name="Dougan E. K."/>
            <person name="Thang M."/>
            <person name="Chan C."/>
        </authorList>
    </citation>
    <scope>NUCLEOTIDE SEQUENCE [LARGE SCALE GENOMIC DNA]</scope>
</reference>
<dbReference type="EMBL" id="CAMXCT030001939">
    <property type="protein sequence ID" value="CAL4781650.1"/>
    <property type="molecule type" value="Genomic_DNA"/>
</dbReference>
<evidence type="ECO:0000313" key="2">
    <source>
        <dbReference type="EMBL" id="CAI3994338.1"/>
    </source>
</evidence>
<name>A0A9P1FZH2_9DINO</name>
<protein>
    <submittedName>
        <fullName evidence="2">Uncharacterized protein</fullName>
    </submittedName>
</protein>
<evidence type="ECO:0000313" key="3">
    <source>
        <dbReference type="EMBL" id="CAL1147713.1"/>
    </source>
</evidence>
<keyword evidence="4" id="KW-1185">Reference proteome</keyword>
<dbReference type="Proteomes" id="UP001152797">
    <property type="component" value="Unassembled WGS sequence"/>
</dbReference>
<feature type="region of interest" description="Disordered" evidence="1">
    <location>
        <begin position="1"/>
        <end position="33"/>
    </location>
</feature>
<feature type="compositionally biased region" description="Basic and acidic residues" evidence="1">
    <location>
        <begin position="8"/>
        <end position="33"/>
    </location>
</feature>
<dbReference type="EMBL" id="CAMXCT010001939">
    <property type="protein sequence ID" value="CAI3994338.1"/>
    <property type="molecule type" value="Genomic_DNA"/>
</dbReference>
<dbReference type="OrthoDB" id="429208at2759"/>
<dbReference type="AlphaFoldDB" id="A0A9P1FZH2"/>
<sequence length="248" mass="28145">MPEFADVLEAHNDKYNPDGHRIREVQESPKKDDTLQMTELIQKDDPMTPEKLTASSLSINAQLTLVTDGQGSELFVQADEEQTLMNGRELFSFGSGSWVDGVEAREVLESDAKFLPFNVSFDTKFILEKRKVLQHLEGMSSLEKAVPLRELLSELQDFGEVKVGVSHHELDFANESIRSEKTLAFVFETKIKDAGNQNEEPPRKKPRKEKKKKEKKDKSKDGSRWGKLQVIPPAFQIKWKSLTTILSG</sequence>
<feature type="compositionally biased region" description="Basic residues" evidence="1">
    <location>
        <begin position="204"/>
        <end position="215"/>
    </location>
</feature>
<feature type="region of interest" description="Disordered" evidence="1">
    <location>
        <begin position="194"/>
        <end position="228"/>
    </location>
</feature>
<organism evidence="2">
    <name type="scientific">Cladocopium goreaui</name>
    <dbReference type="NCBI Taxonomy" id="2562237"/>
    <lineage>
        <taxon>Eukaryota</taxon>
        <taxon>Sar</taxon>
        <taxon>Alveolata</taxon>
        <taxon>Dinophyceae</taxon>
        <taxon>Suessiales</taxon>
        <taxon>Symbiodiniaceae</taxon>
        <taxon>Cladocopium</taxon>
    </lineage>
</organism>
<accession>A0A9P1FZH2</accession>
<dbReference type="EMBL" id="CAMXCT020001939">
    <property type="protein sequence ID" value="CAL1147713.1"/>
    <property type="molecule type" value="Genomic_DNA"/>
</dbReference>
<gene>
    <name evidence="2" type="ORF">C1SCF055_LOCUS20989</name>
</gene>
<reference evidence="2" key="1">
    <citation type="submission" date="2022-10" db="EMBL/GenBank/DDBJ databases">
        <authorList>
            <person name="Chen Y."/>
            <person name="Dougan E. K."/>
            <person name="Chan C."/>
            <person name="Rhodes N."/>
            <person name="Thang M."/>
        </authorList>
    </citation>
    <scope>NUCLEOTIDE SEQUENCE</scope>
</reference>
<comment type="caution">
    <text evidence="2">The sequence shown here is derived from an EMBL/GenBank/DDBJ whole genome shotgun (WGS) entry which is preliminary data.</text>
</comment>
<proteinExistence type="predicted"/>
<evidence type="ECO:0000313" key="4">
    <source>
        <dbReference type="Proteomes" id="UP001152797"/>
    </source>
</evidence>